<gene>
    <name evidence="6" type="ORF">PHACADRAFT_161126</name>
</gene>
<name>K5VUG7_PHACS</name>
<organism evidence="6 7">
    <name type="scientific">Phanerochaete carnosa (strain HHB-10118-sp)</name>
    <name type="common">White-rot fungus</name>
    <name type="synonym">Peniophora carnosa</name>
    <dbReference type="NCBI Taxonomy" id="650164"/>
    <lineage>
        <taxon>Eukaryota</taxon>
        <taxon>Fungi</taxon>
        <taxon>Dikarya</taxon>
        <taxon>Basidiomycota</taxon>
        <taxon>Agaricomycotina</taxon>
        <taxon>Agaricomycetes</taxon>
        <taxon>Polyporales</taxon>
        <taxon>Phanerochaetaceae</taxon>
        <taxon>Phanerochaete</taxon>
    </lineage>
</organism>
<evidence type="ECO:0000256" key="2">
    <source>
        <dbReference type="ARBA" id="ARBA00022801"/>
    </source>
</evidence>
<dbReference type="KEGG" id="pco:PHACADRAFT_161126"/>
<evidence type="ECO:0000259" key="5">
    <source>
        <dbReference type="PROSITE" id="PS51164"/>
    </source>
</evidence>
<dbReference type="SMART" id="SM00236">
    <property type="entry name" value="fCBD"/>
    <property type="match status" value="1"/>
</dbReference>
<reference evidence="6 7" key="1">
    <citation type="journal article" date="2012" name="BMC Genomics">
        <title>Comparative genomics of the white-rot fungi, Phanerochaete carnosa and P. chrysosporium, to elucidate the genetic basis of the distinct wood types they colonize.</title>
        <authorList>
            <person name="Suzuki H."/>
            <person name="MacDonald J."/>
            <person name="Syed K."/>
            <person name="Salamov A."/>
            <person name="Hori C."/>
            <person name="Aerts A."/>
            <person name="Henrissat B."/>
            <person name="Wiebenga A."/>
            <person name="vanKuyk P.A."/>
            <person name="Barry K."/>
            <person name="Lindquist E."/>
            <person name="LaButti K."/>
            <person name="Lapidus A."/>
            <person name="Lucas S."/>
            <person name="Coutinho P."/>
            <person name="Gong Y."/>
            <person name="Samejima M."/>
            <person name="Mahadevan R."/>
            <person name="Abou-Zaid M."/>
            <person name="de Vries R.P."/>
            <person name="Igarashi K."/>
            <person name="Yadav J.S."/>
            <person name="Grigoriev I.V."/>
            <person name="Master E.R."/>
        </authorList>
    </citation>
    <scope>NUCLEOTIDE SEQUENCE [LARGE SCALE GENOMIC DNA]</scope>
    <source>
        <strain evidence="6 7">HHB-10118-sp</strain>
    </source>
</reference>
<dbReference type="PANTHER" id="PTHR47797:SF5">
    <property type="entry name" value="CELLOBIOSE DEHYDROGENASE CYTOCHROME DOMAIN-CONTAINING PROTEIN"/>
    <property type="match status" value="1"/>
</dbReference>
<feature type="signal peptide" evidence="4">
    <location>
        <begin position="1"/>
        <end position="19"/>
    </location>
</feature>
<dbReference type="Pfam" id="PF00734">
    <property type="entry name" value="CBM_1"/>
    <property type="match status" value="1"/>
</dbReference>
<dbReference type="InterPro" id="IPR015920">
    <property type="entry name" value="Cellobiose_DH-like_cyt"/>
</dbReference>
<dbReference type="GO" id="GO:0005975">
    <property type="term" value="P:carbohydrate metabolic process"/>
    <property type="evidence" value="ECO:0007669"/>
    <property type="project" value="InterPro"/>
</dbReference>
<dbReference type="GO" id="GO:0030248">
    <property type="term" value="F:cellulose binding"/>
    <property type="evidence" value="ECO:0007669"/>
    <property type="project" value="InterPro"/>
</dbReference>
<dbReference type="InParanoid" id="K5VUG7"/>
<evidence type="ECO:0000256" key="4">
    <source>
        <dbReference type="SAM" id="SignalP"/>
    </source>
</evidence>
<dbReference type="AlphaFoldDB" id="K5VUG7"/>
<keyword evidence="1 4" id="KW-0732">Signal</keyword>
<dbReference type="GO" id="GO:0016787">
    <property type="term" value="F:hydrolase activity"/>
    <property type="evidence" value="ECO:0007669"/>
    <property type="project" value="UniProtKB-KW"/>
</dbReference>
<accession>K5VUG7</accession>
<keyword evidence="2" id="KW-0378">Hydrolase</keyword>
<dbReference type="EMBL" id="JH930472">
    <property type="protein sequence ID" value="EKM55178.1"/>
    <property type="molecule type" value="Genomic_DNA"/>
</dbReference>
<dbReference type="SUPFAM" id="SSF57180">
    <property type="entry name" value="Cellulose-binding domain"/>
    <property type="match status" value="1"/>
</dbReference>
<evidence type="ECO:0000313" key="7">
    <source>
        <dbReference type="Proteomes" id="UP000008370"/>
    </source>
</evidence>
<dbReference type="GeneID" id="18909185"/>
<sequence length="271" mass="28163">MAVFKSLLAALTGAVFVLAQSATQYVDSFSGITFLGYTDPELDVTVGFVLPPLSTPPSNEYIVQLVAPVTNGYTGLSVGGTMADSLLFTLWPYDNEIILGPRWTSGYVLPLAYAGPQITLLPSSAVNSTHIRATFRCQNCTTWEDGSLGNGDLTSDSVVAYVVATTTQPSDPADVDSVIQEHDDFDFFGLDLSSAHSDSYSSYISGSATTSAVPTTTGLPSTTSSIPSTTSSAPTAVQTECGGTGYTGPTVCASGLTCVAVSAPYYSQCQS</sequence>
<protein>
    <submittedName>
        <fullName evidence="6">Carbohydrate-binding module family 1 protein</fullName>
    </submittedName>
</protein>
<feature type="domain" description="CBM1" evidence="5">
    <location>
        <begin position="233"/>
        <end position="270"/>
    </location>
</feature>
<dbReference type="InterPro" id="IPR035971">
    <property type="entry name" value="CBD_sf"/>
</dbReference>
<dbReference type="PANTHER" id="PTHR47797">
    <property type="entry name" value="DEHYDROGENASE, PUTATIVE (AFU_ORTHOLOGUE AFUA_8G05805)-RELATED"/>
    <property type="match status" value="1"/>
</dbReference>
<dbReference type="SUPFAM" id="SSF49344">
    <property type="entry name" value="CBD9-like"/>
    <property type="match status" value="1"/>
</dbReference>
<feature type="chain" id="PRO_5003888696" evidence="4">
    <location>
        <begin position="20"/>
        <end position="271"/>
    </location>
</feature>
<evidence type="ECO:0000256" key="3">
    <source>
        <dbReference type="SAM" id="MobiDB-lite"/>
    </source>
</evidence>
<dbReference type="CDD" id="cd09630">
    <property type="entry name" value="CDH_like_cytochrome"/>
    <property type="match status" value="1"/>
</dbReference>
<dbReference type="HOGENOM" id="CLU_081649_2_0_1"/>
<dbReference type="GO" id="GO:0005576">
    <property type="term" value="C:extracellular region"/>
    <property type="evidence" value="ECO:0007669"/>
    <property type="project" value="InterPro"/>
</dbReference>
<dbReference type="InterPro" id="IPR000254">
    <property type="entry name" value="CBD"/>
</dbReference>
<dbReference type="RefSeq" id="XP_007395515.1">
    <property type="nucleotide sequence ID" value="XM_007395453.1"/>
</dbReference>
<feature type="region of interest" description="Disordered" evidence="3">
    <location>
        <begin position="210"/>
        <end position="235"/>
    </location>
</feature>
<evidence type="ECO:0000256" key="1">
    <source>
        <dbReference type="ARBA" id="ARBA00022729"/>
    </source>
</evidence>
<dbReference type="OrthoDB" id="413885at2759"/>
<dbReference type="Gene3D" id="2.60.40.1210">
    <property type="entry name" value="Cellobiose dehydrogenase, cytochrome domain"/>
    <property type="match status" value="1"/>
</dbReference>
<evidence type="ECO:0000313" key="6">
    <source>
        <dbReference type="EMBL" id="EKM55178.1"/>
    </source>
</evidence>
<dbReference type="Pfam" id="PF16010">
    <property type="entry name" value="CDH-cyt"/>
    <property type="match status" value="1"/>
</dbReference>
<keyword evidence="7" id="KW-1185">Reference proteome</keyword>
<dbReference type="PROSITE" id="PS51164">
    <property type="entry name" value="CBM1_2"/>
    <property type="match status" value="1"/>
</dbReference>
<proteinExistence type="predicted"/>
<dbReference type="STRING" id="650164.K5VUG7"/>
<dbReference type="Proteomes" id="UP000008370">
    <property type="component" value="Unassembled WGS sequence"/>
</dbReference>